<keyword evidence="2" id="KW-0812">Transmembrane</keyword>
<feature type="compositionally biased region" description="Pro residues" evidence="1">
    <location>
        <begin position="29"/>
        <end position="53"/>
    </location>
</feature>
<dbReference type="EMBL" id="CP136798">
    <property type="protein sequence ID" value="XCN16380.1"/>
    <property type="molecule type" value="Genomic_DNA"/>
</dbReference>
<dbReference type="Gene3D" id="3.40.1000.10">
    <property type="entry name" value="Mog1/PsbP, alpha/beta/alpha sandwich"/>
    <property type="match status" value="1"/>
</dbReference>
<dbReference type="RefSeq" id="WP_354597856.1">
    <property type="nucleotide sequence ID" value="NZ_CP136798.1"/>
</dbReference>
<keyword evidence="2" id="KW-1133">Transmembrane helix</keyword>
<dbReference type="AlphaFoldDB" id="A0AAU8KL18"/>
<gene>
    <name evidence="3" type="ORF">R1Y80_23325</name>
</gene>
<feature type="region of interest" description="Disordered" evidence="1">
    <location>
        <begin position="1"/>
        <end position="113"/>
    </location>
</feature>
<accession>A0AAU8KL18</accession>
<evidence type="ECO:0000256" key="2">
    <source>
        <dbReference type="SAM" id="Phobius"/>
    </source>
</evidence>
<keyword evidence="2" id="KW-0472">Membrane</keyword>
<protein>
    <submittedName>
        <fullName evidence="3">Serine/arginine repetitive matrix protein 2</fullName>
    </submittedName>
</protein>
<name>A0AAU8KL18_9ACTN</name>
<evidence type="ECO:0000256" key="1">
    <source>
        <dbReference type="SAM" id="MobiDB-lite"/>
    </source>
</evidence>
<feature type="region of interest" description="Disordered" evidence="1">
    <location>
        <begin position="147"/>
        <end position="206"/>
    </location>
</feature>
<feature type="transmembrane region" description="Helical" evidence="2">
    <location>
        <begin position="119"/>
        <end position="139"/>
    </location>
</feature>
<proteinExistence type="predicted"/>
<organism evidence="3">
    <name type="scientific">Streptomyces sp. JL1001</name>
    <dbReference type="NCBI Taxonomy" id="3078227"/>
    <lineage>
        <taxon>Bacteria</taxon>
        <taxon>Bacillati</taxon>
        <taxon>Actinomycetota</taxon>
        <taxon>Actinomycetes</taxon>
        <taxon>Kitasatosporales</taxon>
        <taxon>Streptomycetaceae</taxon>
        <taxon>Streptomyces</taxon>
    </lineage>
</organism>
<evidence type="ECO:0000313" key="3">
    <source>
        <dbReference type="EMBL" id="XCN16380.1"/>
    </source>
</evidence>
<reference evidence="3" key="1">
    <citation type="submission" date="2023-10" db="EMBL/GenBank/DDBJ databases">
        <title>Complete genome sequence of Streptomyces sp. JL1001.</title>
        <authorList>
            <person name="Jiang L."/>
        </authorList>
    </citation>
    <scope>NUCLEOTIDE SEQUENCE</scope>
    <source>
        <strain evidence="3">JL1001</strain>
    </source>
</reference>
<sequence>MTGGGVRWNDESQSWETGEPRAHGTQPPVTAPVVPPVPSVPPAPPTDPVPPRAGDPYTKNTAPDTAPDPYTESTAPDPYTENIAPDPYARSGADAPGPYNNLTGVQAPPPAARTPRQRLVPVAAGLAVAVLAAGAAALWSTLADGDDGGRDGAQGQSASAPADEVTDPAAPEPGTEDTDVSDATGEAPSGEAAAPDGSPPPGYTVLDDAEGFRIAVPEEWGERSAETGGVFYRTSGGAELIQVFRVAEPGATALGSVRRASDERSGAPGFEEVGIGPVDNPLGGEAAELVYAYDHEESGGRRQVVERVFTASDDRLYAVLVAAPESDWPRHEEILDVAVTHFDPYGSPF</sequence>